<dbReference type="Gene3D" id="3.40.50.880">
    <property type="match status" value="1"/>
</dbReference>
<keyword evidence="2" id="KW-0804">Transcription</keyword>
<evidence type="ECO:0000259" key="3">
    <source>
        <dbReference type="PROSITE" id="PS01124"/>
    </source>
</evidence>
<name>A0A7W8AI61_9HYPH</name>
<dbReference type="CDD" id="cd03137">
    <property type="entry name" value="GATase1_AraC_1"/>
    <property type="match status" value="1"/>
</dbReference>
<dbReference type="SMART" id="SM00342">
    <property type="entry name" value="HTH_ARAC"/>
    <property type="match status" value="1"/>
</dbReference>
<dbReference type="RefSeq" id="WP_151159225.1">
    <property type="nucleotide sequence ID" value="NZ_JACHIL010000002.1"/>
</dbReference>
<dbReference type="Proteomes" id="UP000531231">
    <property type="component" value="Unassembled WGS sequence"/>
</dbReference>
<evidence type="ECO:0000256" key="1">
    <source>
        <dbReference type="ARBA" id="ARBA00023015"/>
    </source>
</evidence>
<organism evidence="4 5">
    <name type="scientific">Pseudochrobactrum saccharolyticum</name>
    <dbReference type="NCBI Taxonomy" id="354352"/>
    <lineage>
        <taxon>Bacteria</taxon>
        <taxon>Pseudomonadati</taxon>
        <taxon>Pseudomonadota</taxon>
        <taxon>Alphaproteobacteria</taxon>
        <taxon>Hyphomicrobiales</taxon>
        <taxon>Brucellaceae</taxon>
        <taxon>Pseudochrobactrum</taxon>
    </lineage>
</organism>
<dbReference type="Pfam" id="PF12833">
    <property type="entry name" value="HTH_18"/>
    <property type="match status" value="1"/>
</dbReference>
<dbReference type="EMBL" id="JACHIL010000002">
    <property type="protein sequence ID" value="MBB5090847.1"/>
    <property type="molecule type" value="Genomic_DNA"/>
</dbReference>
<dbReference type="PANTHER" id="PTHR43130:SF3">
    <property type="entry name" value="HTH-TYPE TRANSCRIPTIONAL REGULATOR RV1931C"/>
    <property type="match status" value="1"/>
</dbReference>
<dbReference type="InterPro" id="IPR018060">
    <property type="entry name" value="HTH_AraC"/>
</dbReference>
<sequence>MNKPSGTTTPKIIPVYVVVPPHILLLDVAGPVEVLRRANAEQQDILFDYHFVSTRTEQVSSIGLAVAGLEPLPAQLPDDAYILVCGTITAPAEANDPEPEYRQLAAWLKTIFRPSMHLVTICSGALIAARAGLFDGYACTTHALSVDELREIAPAARVLDNRLYVQDGSRYSSAGISTGTDLMLHLVAKLTSPVVALNIARYMVVYIRRTGGEPQFSPWLSGRNHIHPAIHRIQDAIIADPARCWSLAELADTGFMSVRNLSRLFQEHTGLTVTEYVNLIRVTLAKDILTNSPLDMENIAEKTGFTSARHLRRVWSKYNAVPPSHYRRITGQV</sequence>
<keyword evidence="1" id="KW-0805">Transcription regulation</keyword>
<dbReference type="PANTHER" id="PTHR43130">
    <property type="entry name" value="ARAC-FAMILY TRANSCRIPTIONAL REGULATOR"/>
    <property type="match status" value="1"/>
</dbReference>
<dbReference type="InterPro" id="IPR052158">
    <property type="entry name" value="INH-QAR"/>
</dbReference>
<proteinExistence type="predicted"/>
<dbReference type="InterPro" id="IPR009057">
    <property type="entry name" value="Homeodomain-like_sf"/>
</dbReference>
<evidence type="ECO:0000313" key="4">
    <source>
        <dbReference type="EMBL" id="MBB5090847.1"/>
    </source>
</evidence>
<dbReference type="InterPro" id="IPR029062">
    <property type="entry name" value="Class_I_gatase-like"/>
</dbReference>
<accession>A0A7W8AI61</accession>
<dbReference type="SUPFAM" id="SSF52317">
    <property type="entry name" value="Class I glutamine amidotransferase-like"/>
    <property type="match status" value="1"/>
</dbReference>
<evidence type="ECO:0000256" key="2">
    <source>
        <dbReference type="ARBA" id="ARBA00023163"/>
    </source>
</evidence>
<feature type="domain" description="HTH araC/xylS-type" evidence="3">
    <location>
        <begin position="231"/>
        <end position="329"/>
    </location>
</feature>
<dbReference type="SUPFAM" id="SSF46689">
    <property type="entry name" value="Homeodomain-like"/>
    <property type="match status" value="2"/>
</dbReference>
<dbReference type="GO" id="GO:0003700">
    <property type="term" value="F:DNA-binding transcription factor activity"/>
    <property type="evidence" value="ECO:0007669"/>
    <property type="project" value="InterPro"/>
</dbReference>
<dbReference type="PROSITE" id="PS01124">
    <property type="entry name" value="HTH_ARAC_FAMILY_2"/>
    <property type="match status" value="1"/>
</dbReference>
<dbReference type="InterPro" id="IPR002818">
    <property type="entry name" value="DJ-1/PfpI"/>
</dbReference>
<dbReference type="AlphaFoldDB" id="A0A7W8AI61"/>
<dbReference type="GO" id="GO:0043565">
    <property type="term" value="F:sequence-specific DNA binding"/>
    <property type="evidence" value="ECO:0007669"/>
    <property type="project" value="InterPro"/>
</dbReference>
<evidence type="ECO:0000313" key="5">
    <source>
        <dbReference type="Proteomes" id="UP000531231"/>
    </source>
</evidence>
<dbReference type="Gene3D" id="1.10.10.60">
    <property type="entry name" value="Homeodomain-like"/>
    <property type="match status" value="2"/>
</dbReference>
<gene>
    <name evidence="4" type="ORF">HNQ68_001371</name>
</gene>
<protein>
    <submittedName>
        <fullName evidence="4">Transcriptional regulator GlxA family with amidase domain</fullName>
    </submittedName>
</protein>
<keyword evidence="5" id="KW-1185">Reference proteome</keyword>
<comment type="caution">
    <text evidence="4">The sequence shown here is derived from an EMBL/GenBank/DDBJ whole genome shotgun (WGS) entry which is preliminary data.</text>
</comment>
<reference evidence="4 5" key="1">
    <citation type="submission" date="2020-08" db="EMBL/GenBank/DDBJ databases">
        <title>Genomic Encyclopedia of Type Strains, Phase IV (KMG-IV): sequencing the most valuable type-strain genomes for metagenomic binning, comparative biology and taxonomic classification.</title>
        <authorList>
            <person name="Goeker M."/>
        </authorList>
    </citation>
    <scope>NUCLEOTIDE SEQUENCE [LARGE SCALE GENOMIC DNA]</scope>
    <source>
        <strain evidence="4 5">DSM 25620</strain>
    </source>
</reference>
<dbReference type="Pfam" id="PF01965">
    <property type="entry name" value="DJ-1_PfpI"/>
    <property type="match status" value="1"/>
</dbReference>